<feature type="domain" description="Aminotransferase class I/classII large" evidence="7">
    <location>
        <begin position="34"/>
        <end position="393"/>
    </location>
</feature>
<organism evidence="8 9">
    <name type="scientific">Blattabacterium punctulatus CPU2</name>
    <dbReference type="NCBI Taxonomy" id="1457032"/>
    <lineage>
        <taxon>Bacteria</taxon>
        <taxon>Pseudomonadati</taxon>
        <taxon>Bacteroidota</taxon>
        <taxon>Flavobacteriia</taxon>
        <taxon>Flavobacteriales</taxon>
        <taxon>Blattabacteriaceae</taxon>
        <taxon>Blattabacterium</taxon>
    </lineage>
</organism>
<dbReference type="PANTHER" id="PTHR46383">
    <property type="entry name" value="ASPARTATE AMINOTRANSFERASE"/>
    <property type="match status" value="1"/>
</dbReference>
<keyword evidence="3 6" id="KW-0032">Aminotransferase</keyword>
<dbReference type="EC" id="2.6.1.-" evidence="6"/>
<dbReference type="PROSITE" id="PS00105">
    <property type="entry name" value="AA_TRANSFER_CLASS_1"/>
    <property type="match status" value="1"/>
</dbReference>
<evidence type="ECO:0000256" key="6">
    <source>
        <dbReference type="RuleBase" id="RU000481"/>
    </source>
</evidence>
<evidence type="ECO:0000256" key="3">
    <source>
        <dbReference type="ARBA" id="ARBA00022576"/>
    </source>
</evidence>
<comment type="cofactor">
    <cofactor evidence="1 6">
        <name>pyridoxal 5'-phosphate</name>
        <dbReference type="ChEBI" id="CHEBI:597326"/>
    </cofactor>
</comment>
<sequence length="400" mass="45646">MKNRLLSKRLQNISYSQTLAMSNKARKLKNKGYDIINLSLGEPNFSPPNFILNDAKKAIDEGSYHYYTPVSGYLELREVICKKFYRDNGLKYIPSQIVVSTGGKQSIMNVLLSLLNPKDEVIIPAPYWVSYYQMVKLCEAIPIIIPTIMEKNFKINPKKLEESITKKTKLFILNTPCNPTGSVYSYKELKNLVEIFKRYPKIIILSDEIYEHICYSVKHTSIAIFPDIYNRVITLNGLSKAFSMTGWRIGYIGAPEWIAKSCEKIQGQITSCANSIAQRAAISALNASPIEIEYMIKEFKKRRNLVLDMMKEIPEFQIINKPNGAFYVFPKVSDLFGKKFYGKIIQNSEDLSSFFLEKAQVSTVSGSAFGDNEYLRISYATTEDQIVEALTRIKKSIKII</sequence>
<dbReference type="SUPFAM" id="SSF53383">
    <property type="entry name" value="PLP-dependent transferases"/>
    <property type="match status" value="1"/>
</dbReference>
<evidence type="ECO:0000256" key="2">
    <source>
        <dbReference type="ARBA" id="ARBA00007441"/>
    </source>
</evidence>
<keyword evidence="5" id="KW-0663">Pyridoxal phosphate</keyword>
<dbReference type="Pfam" id="PF00155">
    <property type="entry name" value="Aminotran_1_2"/>
    <property type="match status" value="1"/>
</dbReference>
<dbReference type="CDD" id="cd00609">
    <property type="entry name" value="AAT_like"/>
    <property type="match status" value="1"/>
</dbReference>
<dbReference type="AlphaFoldDB" id="A0AAD1FR79"/>
<evidence type="ECO:0000313" key="8">
    <source>
        <dbReference type="EMBL" id="BBA17769.1"/>
    </source>
</evidence>
<accession>A0AAD1FR79</accession>
<comment type="similarity">
    <text evidence="2 6">Belongs to the class-I pyridoxal-phosphate-dependent aminotransferase family.</text>
</comment>
<dbReference type="Gene3D" id="3.90.1150.10">
    <property type="entry name" value="Aspartate Aminotransferase, domain 1"/>
    <property type="match status" value="1"/>
</dbReference>
<dbReference type="InterPro" id="IPR050596">
    <property type="entry name" value="AspAT/PAT-like"/>
</dbReference>
<evidence type="ECO:0000256" key="4">
    <source>
        <dbReference type="ARBA" id="ARBA00022679"/>
    </source>
</evidence>
<evidence type="ECO:0000313" key="9">
    <source>
        <dbReference type="Proteomes" id="UP000262607"/>
    </source>
</evidence>
<dbReference type="GO" id="GO:0008483">
    <property type="term" value="F:transaminase activity"/>
    <property type="evidence" value="ECO:0007669"/>
    <property type="project" value="UniProtKB-KW"/>
</dbReference>
<dbReference type="InterPro" id="IPR015421">
    <property type="entry name" value="PyrdxlP-dep_Trfase_major"/>
</dbReference>
<name>A0AAD1FR79_9FLAO</name>
<dbReference type="GeneID" id="66556804"/>
<dbReference type="RefSeq" id="WP_110548734.1">
    <property type="nucleotide sequence ID" value="NZ_AP014610.1"/>
</dbReference>
<evidence type="ECO:0000256" key="1">
    <source>
        <dbReference type="ARBA" id="ARBA00001933"/>
    </source>
</evidence>
<dbReference type="InterPro" id="IPR015422">
    <property type="entry name" value="PyrdxlP-dep_Trfase_small"/>
</dbReference>
<evidence type="ECO:0000259" key="7">
    <source>
        <dbReference type="Pfam" id="PF00155"/>
    </source>
</evidence>
<dbReference type="Proteomes" id="UP000262607">
    <property type="component" value="Chromosome"/>
</dbReference>
<dbReference type="InterPro" id="IPR004838">
    <property type="entry name" value="NHTrfase_class1_PyrdxlP-BS"/>
</dbReference>
<dbReference type="InterPro" id="IPR015424">
    <property type="entry name" value="PyrdxlP-dep_Trfase"/>
</dbReference>
<reference evidence="8 9" key="1">
    <citation type="submission" date="2014-06" db="EMBL/GenBank/DDBJ databases">
        <title>Genome sequence of the intracellular symbiont Blattabacterium cuenoti, strain CPU2 from the wood feeding cockroach Cryptocercus punctulatus.</title>
        <authorList>
            <person name="Kinjo Y."/>
            <person name="Ohkuma M."/>
            <person name="Tokuda G."/>
        </authorList>
    </citation>
    <scope>NUCLEOTIDE SEQUENCE [LARGE SCALE GENOMIC DNA]</scope>
    <source>
        <strain evidence="8 9">CPU2</strain>
    </source>
</reference>
<evidence type="ECO:0000256" key="5">
    <source>
        <dbReference type="ARBA" id="ARBA00022898"/>
    </source>
</evidence>
<dbReference type="GO" id="GO:0030170">
    <property type="term" value="F:pyridoxal phosphate binding"/>
    <property type="evidence" value="ECO:0007669"/>
    <property type="project" value="InterPro"/>
</dbReference>
<dbReference type="Gene3D" id="3.40.640.10">
    <property type="entry name" value="Type I PLP-dependent aspartate aminotransferase-like (Major domain)"/>
    <property type="match status" value="1"/>
</dbReference>
<dbReference type="PANTHER" id="PTHR46383:SF1">
    <property type="entry name" value="ASPARTATE AMINOTRANSFERASE"/>
    <property type="match status" value="1"/>
</dbReference>
<keyword evidence="4 6" id="KW-0808">Transferase</keyword>
<dbReference type="InterPro" id="IPR004839">
    <property type="entry name" value="Aminotransferase_I/II_large"/>
</dbReference>
<proteinExistence type="inferred from homology"/>
<protein>
    <recommendedName>
        <fullName evidence="6">Aminotransferase</fullName>
        <ecNumber evidence="6">2.6.1.-</ecNumber>
    </recommendedName>
</protein>
<gene>
    <name evidence="8" type="primary">aspC</name>
    <name evidence="8" type="ORF">CPU2_266</name>
</gene>
<dbReference type="GO" id="GO:0006520">
    <property type="term" value="P:amino acid metabolic process"/>
    <property type="evidence" value="ECO:0007669"/>
    <property type="project" value="InterPro"/>
</dbReference>
<dbReference type="EMBL" id="AP014610">
    <property type="protein sequence ID" value="BBA17769.1"/>
    <property type="molecule type" value="Genomic_DNA"/>
</dbReference>
<dbReference type="FunFam" id="3.40.640.10:FF:000033">
    <property type="entry name" value="Aspartate aminotransferase"/>
    <property type="match status" value="1"/>
</dbReference>